<evidence type="ECO:0000313" key="2">
    <source>
        <dbReference type="EMBL" id="MBB4798268.1"/>
    </source>
</evidence>
<reference evidence="2 3" key="1">
    <citation type="submission" date="2020-08" db="EMBL/GenBank/DDBJ databases">
        <title>Functional genomics of gut bacteria from endangered species of beetles.</title>
        <authorList>
            <person name="Carlos-Shanley C."/>
        </authorList>
    </citation>
    <scope>NUCLEOTIDE SEQUENCE [LARGE SCALE GENOMIC DNA]</scope>
    <source>
        <strain evidence="2 3">S00123</strain>
    </source>
</reference>
<dbReference type="InterPro" id="IPR001296">
    <property type="entry name" value="Glyco_trans_1"/>
</dbReference>
<dbReference type="RefSeq" id="WP_184269617.1">
    <property type="nucleotide sequence ID" value="NZ_JACHKY010000003.1"/>
</dbReference>
<sequence length="399" mass="43130">MTGRLALILEERFQRLPDGRIISPSGFDDHILGRYLESFDHLLVIARIQPTSRQSETSGSVPISSDRIQFIPIPPYIGVGAMLPRLPIIAAAVFCGLKQVDGAILRAPGIMAMIAAPLLRLLKRPYAVELIGDPMGVFGSGGVGGTAAPLYKLVAVSATRQLCAKARAVSYVTHHTLQAAYPPAESAFTVACSDVALEDSDFFEPDARRPGRPGRATLFAAGSLEQMYKGADTLVAAIEWLTREEGLDLVVRWAGDGRCRAEVANLIENAGLSARFHLLGALNRPAVLEEMRACDIYVQPSRTEGLPRAVIEACAQGAPIIATRVGGIPELVQEEWLSPPAEPKALAFNLARMVRDLEARKRSSAVNRATAESFRASDLSQRRGTFFSTFRSIVNSGQR</sequence>
<dbReference type="Gene3D" id="3.40.50.2000">
    <property type="entry name" value="Glycogen Phosphorylase B"/>
    <property type="match status" value="2"/>
</dbReference>
<keyword evidence="2" id="KW-0808">Transferase</keyword>
<accession>A0A7W7IQ72</accession>
<dbReference type="Pfam" id="PF00534">
    <property type="entry name" value="Glycos_transf_1"/>
    <property type="match status" value="1"/>
</dbReference>
<dbReference type="PANTHER" id="PTHR12526">
    <property type="entry name" value="GLYCOSYLTRANSFERASE"/>
    <property type="match status" value="1"/>
</dbReference>
<dbReference type="AlphaFoldDB" id="A0A7W7IQ72"/>
<name>A0A7W7IQ72_9CAUL</name>
<dbReference type="Proteomes" id="UP000539957">
    <property type="component" value="Unassembled WGS sequence"/>
</dbReference>
<gene>
    <name evidence="2" type="ORF">HNP32_002012</name>
</gene>
<evidence type="ECO:0000313" key="3">
    <source>
        <dbReference type="Proteomes" id="UP000539957"/>
    </source>
</evidence>
<comment type="caution">
    <text evidence="2">The sequence shown here is derived from an EMBL/GenBank/DDBJ whole genome shotgun (WGS) entry which is preliminary data.</text>
</comment>
<dbReference type="EMBL" id="JACHKY010000003">
    <property type="protein sequence ID" value="MBB4798268.1"/>
    <property type="molecule type" value="Genomic_DNA"/>
</dbReference>
<dbReference type="CDD" id="cd03801">
    <property type="entry name" value="GT4_PimA-like"/>
    <property type="match status" value="1"/>
</dbReference>
<dbReference type="PANTHER" id="PTHR12526:SF636">
    <property type="entry name" value="BLL3647 PROTEIN"/>
    <property type="match status" value="1"/>
</dbReference>
<keyword evidence="3" id="KW-1185">Reference proteome</keyword>
<feature type="domain" description="Glycosyl transferase family 1" evidence="1">
    <location>
        <begin position="214"/>
        <end position="363"/>
    </location>
</feature>
<organism evidence="2 3">
    <name type="scientific">Brevundimonas bullata</name>
    <dbReference type="NCBI Taxonomy" id="13160"/>
    <lineage>
        <taxon>Bacteria</taxon>
        <taxon>Pseudomonadati</taxon>
        <taxon>Pseudomonadota</taxon>
        <taxon>Alphaproteobacteria</taxon>
        <taxon>Caulobacterales</taxon>
        <taxon>Caulobacteraceae</taxon>
        <taxon>Brevundimonas</taxon>
    </lineage>
</organism>
<dbReference type="GO" id="GO:0016757">
    <property type="term" value="F:glycosyltransferase activity"/>
    <property type="evidence" value="ECO:0007669"/>
    <property type="project" value="TreeGrafter"/>
</dbReference>
<evidence type="ECO:0000259" key="1">
    <source>
        <dbReference type="Pfam" id="PF00534"/>
    </source>
</evidence>
<protein>
    <submittedName>
        <fullName evidence="2">Glycosyltransferase involved in cell wall biosynthesis</fullName>
    </submittedName>
</protein>
<proteinExistence type="predicted"/>
<dbReference type="SUPFAM" id="SSF53756">
    <property type="entry name" value="UDP-Glycosyltransferase/glycogen phosphorylase"/>
    <property type="match status" value="1"/>
</dbReference>